<evidence type="ECO:0000313" key="2">
    <source>
        <dbReference type="Proteomes" id="UP001142810"/>
    </source>
</evidence>
<dbReference type="SUPFAM" id="SSF56300">
    <property type="entry name" value="Metallo-dependent phosphatases"/>
    <property type="match status" value="1"/>
</dbReference>
<dbReference type="Gene3D" id="3.60.21.70">
    <property type="entry name" value="PhoD-like phosphatase"/>
    <property type="match status" value="1"/>
</dbReference>
<accession>A0ABT3PA32</accession>
<dbReference type="PANTHER" id="PTHR37031:SF2">
    <property type="entry name" value="PHOD-LIKE PHOSPHATASE METALLOPHOSPHATASE DOMAIN-CONTAINING PROTEIN"/>
    <property type="match status" value="1"/>
</dbReference>
<sequence>MENNISELKALPIVIAGPILRRLDADRMVVWAISSQPDEIALNLSHAKGVVSIAKQNNRSVKIGDHAYVWLLEAKVASPFAAGEVYYYDLTFCNKDTTEIWAKEKQPLLYSPETQFSFRYQNKLTNILHGSCRKPHFEGEDALLQADKLVEQERIDGTSRPDLLLFTGDQVYADDVAGPTLQAIQQIIQRLKLFDEALEGAAITHSSELPGHEHNFYQRQQILPQIATNSTLSKLFFGAAKKPVFTSVNAQNHLISFAEVMAMYILCWSDAMWEHTQFDASEIKEEFRSRFREEEPIVTAFSQGTKNVRRVMAHIPTLMIFDDHDVTDDWNLTRGWEEEVYNHPFSRRMVGNALMAYWLCQGWGNAPEKFNHIESFAKNVFSQNQLNQHDEFISLLYEHEHWHFALDTQPPLYVMDTRTRRWRSESSNLKPSGLMDWEALCEFQQAIIGQPSVIVVSAAPIYGVKAIEAIQKIFTQFGKALTVDAENWMAHKGTANVILNVFRHVKTPPEFIILSGDVHYSFVYDVRLRFRRNSPHITQFTCSGLKNSFPAGLLRNLDRLNRWLYGPDSPLNLLTRRRNMSVSACKPFLNNAQTLVNKPALGQLLLTHEHRVKQCKVLCNDGEKVEFSITPDNPNEEKLK</sequence>
<reference evidence="1" key="1">
    <citation type="submission" date="2022-11" db="EMBL/GenBank/DDBJ databases">
        <title>Alteromonas sp. nov., isolated from sea water of the Qingdao.</title>
        <authorList>
            <person name="Wang Q."/>
        </authorList>
    </citation>
    <scope>NUCLEOTIDE SEQUENCE</scope>
    <source>
        <strain evidence="1">ASW11-7</strain>
    </source>
</reference>
<dbReference type="InterPro" id="IPR038607">
    <property type="entry name" value="PhoD-like_sf"/>
</dbReference>
<dbReference type="InterPro" id="IPR029052">
    <property type="entry name" value="Metallo-depent_PP-like"/>
</dbReference>
<dbReference type="RefSeq" id="WP_265618486.1">
    <property type="nucleotide sequence ID" value="NZ_JAPFRD010000012.1"/>
</dbReference>
<evidence type="ECO:0000313" key="1">
    <source>
        <dbReference type="EMBL" id="MCW8109646.1"/>
    </source>
</evidence>
<protein>
    <submittedName>
        <fullName evidence="1">Alkaline phosphatase family protein</fullName>
    </submittedName>
</protein>
<dbReference type="PANTHER" id="PTHR37031">
    <property type="entry name" value="METALLOPHOSPHATASE BINDING DOMAIN PROTEIN"/>
    <property type="match status" value="1"/>
</dbReference>
<gene>
    <name evidence="1" type="ORF">OPS25_14140</name>
</gene>
<dbReference type="Proteomes" id="UP001142810">
    <property type="component" value="Unassembled WGS sequence"/>
</dbReference>
<dbReference type="EMBL" id="JAPFRD010000012">
    <property type="protein sequence ID" value="MCW8109646.1"/>
    <property type="molecule type" value="Genomic_DNA"/>
</dbReference>
<name>A0ABT3PA32_9ALTE</name>
<proteinExistence type="predicted"/>
<organism evidence="1 2">
    <name type="scientific">Alteromonas aquimaris</name>
    <dbReference type="NCBI Taxonomy" id="2998417"/>
    <lineage>
        <taxon>Bacteria</taxon>
        <taxon>Pseudomonadati</taxon>
        <taxon>Pseudomonadota</taxon>
        <taxon>Gammaproteobacteria</taxon>
        <taxon>Alteromonadales</taxon>
        <taxon>Alteromonadaceae</taxon>
        <taxon>Alteromonas/Salinimonas group</taxon>
        <taxon>Alteromonas</taxon>
    </lineage>
</organism>
<keyword evidence="2" id="KW-1185">Reference proteome</keyword>
<comment type="caution">
    <text evidence="1">The sequence shown here is derived from an EMBL/GenBank/DDBJ whole genome shotgun (WGS) entry which is preliminary data.</text>
</comment>